<name>A0A2V4URU7_9GAMM</name>
<dbReference type="Proteomes" id="UP000247746">
    <property type="component" value="Unassembled WGS sequence"/>
</dbReference>
<proteinExistence type="predicted"/>
<dbReference type="EMBL" id="QJSU01000004">
    <property type="protein sequence ID" value="PYE39226.1"/>
    <property type="molecule type" value="Genomic_DNA"/>
</dbReference>
<dbReference type="RefSeq" id="WP_110922888.1">
    <property type="nucleotide sequence ID" value="NZ_QJSU01000004.1"/>
</dbReference>
<feature type="chain" id="PRO_5016085251" description="CNP1-like family protein" evidence="2">
    <location>
        <begin position="20"/>
        <end position="165"/>
    </location>
</feature>
<evidence type="ECO:0000313" key="3">
    <source>
        <dbReference type="EMBL" id="PYE39226.1"/>
    </source>
</evidence>
<evidence type="ECO:0008006" key="5">
    <source>
        <dbReference type="Google" id="ProtNLM"/>
    </source>
</evidence>
<comment type="caution">
    <text evidence="3">The sequence shown here is derived from an EMBL/GenBank/DDBJ whole genome shotgun (WGS) entry which is preliminary data.</text>
</comment>
<dbReference type="OrthoDB" id="6657850at2"/>
<reference evidence="3 4" key="1">
    <citation type="submission" date="2018-06" db="EMBL/GenBank/DDBJ databases">
        <title>Genomic Encyclopedia of Type Strains, Phase III (KMG-III): the genomes of soil and plant-associated and newly described type strains.</title>
        <authorList>
            <person name="Whitman W."/>
        </authorList>
    </citation>
    <scope>NUCLEOTIDE SEQUENCE [LARGE SCALE GENOMIC DNA]</scope>
    <source>
        <strain evidence="3 4">CECT 5889</strain>
    </source>
</reference>
<accession>A0A2V4URU7</accession>
<evidence type="ECO:0000256" key="1">
    <source>
        <dbReference type="SAM" id="MobiDB-lite"/>
    </source>
</evidence>
<protein>
    <recommendedName>
        <fullName evidence="5">CNP1-like family protein</fullName>
    </recommendedName>
</protein>
<feature type="signal peptide" evidence="2">
    <location>
        <begin position="1"/>
        <end position="19"/>
    </location>
</feature>
<evidence type="ECO:0000256" key="2">
    <source>
        <dbReference type="SAM" id="SignalP"/>
    </source>
</evidence>
<sequence length="165" mass="18560">MKRLSMLLVSGALAVSAHAVDWSKVSESQTGSIFSLDLESIEGSDINIIDEKDVENITVSIRRTYPTQTNEPKEDNAKKDNVKKDKAKKDNIHHSDQQLLISCKDASYYRRAYVNYGAKDKVLASWQSEKPILTTKDFKTTTPNTVGRTLVEQACENYEQTKETA</sequence>
<gene>
    <name evidence="3" type="ORF">DFP82_10438</name>
</gene>
<organism evidence="3 4">
    <name type="scientific">Psychrobacter fozii</name>
    <dbReference type="NCBI Taxonomy" id="198480"/>
    <lineage>
        <taxon>Bacteria</taxon>
        <taxon>Pseudomonadati</taxon>
        <taxon>Pseudomonadota</taxon>
        <taxon>Gammaproteobacteria</taxon>
        <taxon>Moraxellales</taxon>
        <taxon>Moraxellaceae</taxon>
        <taxon>Psychrobacter</taxon>
    </lineage>
</organism>
<feature type="region of interest" description="Disordered" evidence="1">
    <location>
        <begin position="63"/>
        <end position="93"/>
    </location>
</feature>
<feature type="compositionally biased region" description="Basic and acidic residues" evidence="1">
    <location>
        <begin position="71"/>
        <end position="93"/>
    </location>
</feature>
<dbReference type="AlphaFoldDB" id="A0A2V4URU7"/>
<evidence type="ECO:0000313" key="4">
    <source>
        <dbReference type="Proteomes" id="UP000247746"/>
    </source>
</evidence>
<keyword evidence="2" id="KW-0732">Signal</keyword>
<keyword evidence="4" id="KW-1185">Reference proteome</keyword>